<dbReference type="OrthoDB" id="2080161at2"/>
<reference evidence="2 3" key="1">
    <citation type="submission" date="2017-06" db="EMBL/GenBank/DDBJ databases">
        <title>Draft genome sequence of anaerobic fermentative bacterium Anaeromicrobium sediminis DY2726D isolated from West Pacific Ocean sediments.</title>
        <authorList>
            <person name="Zeng X."/>
        </authorList>
    </citation>
    <scope>NUCLEOTIDE SEQUENCE [LARGE SCALE GENOMIC DNA]</scope>
    <source>
        <strain evidence="2 3">DY2726D</strain>
    </source>
</reference>
<dbReference type="AlphaFoldDB" id="A0A267MNS2"/>
<comment type="caution">
    <text evidence="2">The sequence shown here is derived from an EMBL/GenBank/DDBJ whole genome shotgun (WGS) entry which is preliminary data.</text>
</comment>
<organism evidence="2 3">
    <name type="scientific">Anaeromicrobium sediminis</name>
    <dbReference type="NCBI Taxonomy" id="1478221"/>
    <lineage>
        <taxon>Bacteria</taxon>
        <taxon>Bacillati</taxon>
        <taxon>Bacillota</taxon>
        <taxon>Clostridia</taxon>
        <taxon>Peptostreptococcales</taxon>
        <taxon>Thermotaleaceae</taxon>
        <taxon>Anaeromicrobium</taxon>
    </lineage>
</organism>
<evidence type="ECO:0000313" key="2">
    <source>
        <dbReference type="EMBL" id="PAB61052.1"/>
    </source>
</evidence>
<protein>
    <submittedName>
        <fullName evidence="2">Uncharacterized protein</fullName>
    </submittedName>
</protein>
<gene>
    <name evidence="2" type="ORF">CCE28_01075</name>
</gene>
<dbReference type="EMBL" id="NIBG01000001">
    <property type="protein sequence ID" value="PAB61052.1"/>
    <property type="molecule type" value="Genomic_DNA"/>
</dbReference>
<sequence>MDEINEEIQEIFNYDVFDFETKEDFILYLRYLIITTQIELDRYKAYLRELDKKIKDYNIEEDKDAKVPTLTFHNFNDKLRSLSYYLLNMVGEDTDGIMSYKRFRKMADEMSGELEFELNELEEDIKLIMDQCSDNKAWCLHLSDVTLNGQLQIHNKEMHRKIKNYVLIHNNPVEIPEYDYYEGAWLLDLQRKSQVFYDTTRKVFQRMKKDYSILVGKSIRIKRKVYEDRKYVGIELE</sequence>
<keyword evidence="1" id="KW-0175">Coiled coil</keyword>
<evidence type="ECO:0000256" key="1">
    <source>
        <dbReference type="SAM" id="Coils"/>
    </source>
</evidence>
<evidence type="ECO:0000313" key="3">
    <source>
        <dbReference type="Proteomes" id="UP000216024"/>
    </source>
</evidence>
<feature type="coiled-coil region" evidence="1">
    <location>
        <begin position="104"/>
        <end position="131"/>
    </location>
</feature>
<dbReference type="RefSeq" id="WP_095130099.1">
    <property type="nucleotide sequence ID" value="NZ_NIBG01000001.1"/>
</dbReference>
<keyword evidence="3" id="KW-1185">Reference proteome</keyword>
<proteinExistence type="predicted"/>
<dbReference type="Proteomes" id="UP000216024">
    <property type="component" value="Unassembled WGS sequence"/>
</dbReference>
<name>A0A267MNS2_9FIRM</name>
<accession>A0A267MNS2</accession>